<evidence type="ECO:0000256" key="4">
    <source>
        <dbReference type="ARBA" id="ARBA00022547"/>
    </source>
</evidence>
<evidence type="ECO:0000256" key="5">
    <source>
        <dbReference type="ARBA" id="ARBA00022781"/>
    </source>
</evidence>
<gene>
    <name evidence="11" type="ORF">CRM22_005362</name>
</gene>
<dbReference type="InterPro" id="IPR006808">
    <property type="entry name" value="ATP_synth_F0_gsu_mt"/>
</dbReference>
<keyword evidence="5 10" id="KW-0375">Hydrogen ion transport</keyword>
<evidence type="ECO:0000256" key="3">
    <source>
        <dbReference type="ARBA" id="ARBA00022448"/>
    </source>
</evidence>
<proteinExistence type="inferred from homology"/>
<keyword evidence="12" id="KW-1185">Reference proteome</keyword>
<keyword evidence="7 10" id="KW-0496">Mitochondrion</keyword>
<comment type="similarity">
    <text evidence="2 10">Belongs to the ATPase g subunit family.</text>
</comment>
<dbReference type="Pfam" id="PF04718">
    <property type="entry name" value="ATP-synt_G"/>
    <property type="match status" value="1"/>
</dbReference>
<keyword evidence="6 10" id="KW-0406">Ion transport</keyword>
<reference evidence="11 12" key="1">
    <citation type="journal article" date="2019" name="BMC Genomics">
        <title>New insights from Opisthorchis felineus genome: update on genomics of the epidemiologically important liver flukes.</title>
        <authorList>
            <person name="Ershov N.I."/>
            <person name="Mordvinov V.A."/>
            <person name="Prokhortchouk E.B."/>
            <person name="Pakharukova M.Y."/>
            <person name="Gunbin K.V."/>
            <person name="Ustyantsev K."/>
            <person name="Genaev M.A."/>
            <person name="Blinov A.G."/>
            <person name="Mazur A."/>
            <person name="Boulygina E."/>
            <person name="Tsygankova S."/>
            <person name="Khrameeva E."/>
            <person name="Chekanov N."/>
            <person name="Fan G."/>
            <person name="Xiao A."/>
            <person name="Zhang H."/>
            <person name="Xu X."/>
            <person name="Yang H."/>
            <person name="Solovyev V."/>
            <person name="Lee S.M."/>
            <person name="Liu X."/>
            <person name="Afonnikov D.A."/>
            <person name="Skryabin K.G."/>
        </authorList>
    </citation>
    <scope>NUCLEOTIDE SEQUENCE [LARGE SCALE GENOMIC DNA]</scope>
    <source>
        <strain evidence="11">AK-0245</strain>
        <tissue evidence="11">Whole organism</tissue>
    </source>
</reference>
<dbReference type="GO" id="GO:0015986">
    <property type="term" value="P:proton motive force-driven ATP synthesis"/>
    <property type="evidence" value="ECO:0007669"/>
    <property type="project" value="UniProtKB-UniRule"/>
</dbReference>
<keyword evidence="4 10" id="KW-0138">CF(0)</keyword>
<dbReference type="PIRSF" id="PIRSF017835">
    <property type="entry name" value="ATP-synth_g_mitoch_animal"/>
    <property type="match status" value="1"/>
</dbReference>
<dbReference type="GO" id="GO:0045259">
    <property type="term" value="C:proton-transporting ATP synthase complex"/>
    <property type="evidence" value="ECO:0007669"/>
    <property type="project" value="UniProtKB-UniRule"/>
</dbReference>
<evidence type="ECO:0000256" key="9">
    <source>
        <dbReference type="ARBA" id="ARBA00023310"/>
    </source>
</evidence>
<protein>
    <recommendedName>
        <fullName evidence="10">ATP synthase subunit g</fullName>
        <shortName evidence="10">ATPase subunit g</shortName>
    </recommendedName>
</protein>
<evidence type="ECO:0000313" key="11">
    <source>
        <dbReference type="EMBL" id="TGZ66368.1"/>
    </source>
</evidence>
<sequence>MEATVAKLVSLASKVASTGISKGRPALSKFMTYARVEMRPPTLSDIGPAVAEATQLISAAKSGRWKEVTVKDGVLNAVVTIEVLAWFFIGEIIGRRSILGYSKVPGCYIRSHI</sequence>
<evidence type="ECO:0000256" key="10">
    <source>
        <dbReference type="PIRNR" id="PIRNR017835"/>
    </source>
</evidence>
<organism evidence="11 12">
    <name type="scientific">Opisthorchis felineus</name>
    <dbReference type="NCBI Taxonomy" id="147828"/>
    <lineage>
        <taxon>Eukaryota</taxon>
        <taxon>Metazoa</taxon>
        <taxon>Spiralia</taxon>
        <taxon>Lophotrochozoa</taxon>
        <taxon>Platyhelminthes</taxon>
        <taxon>Trematoda</taxon>
        <taxon>Digenea</taxon>
        <taxon>Opisthorchiida</taxon>
        <taxon>Opisthorchiata</taxon>
        <taxon>Opisthorchiidae</taxon>
        <taxon>Opisthorchis</taxon>
    </lineage>
</organism>
<dbReference type="InterPro" id="IPR016702">
    <property type="entry name" value="ATP5MG_metazoa"/>
</dbReference>
<evidence type="ECO:0000256" key="7">
    <source>
        <dbReference type="ARBA" id="ARBA00023128"/>
    </source>
</evidence>
<dbReference type="GO" id="GO:0031966">
    <property type="term" value="C:mitochondrial membrane"/>
    <property type="evidence" value="ECO:0007669"/>
    <property type="project" value="UniProtKB-SubCell"/>
</dbReference>
<dbReference type="OrthoDB" id="437at2759"/>
<name>A0A4S2LY81_OPIFE</name>
<evidence type="ECO:0000256" key="2">
    <source>
        <dbReference type="ARBA" id="ARBA00005699"/>
    </source>
</evidence>
<dbReference type="PANTHER" id="PTHR12386">
    <property type="entry name" value="ATP SYNTHASE SUBUNIT"/>
    <property type="match status" value="1"/>
</dbReference>
<keyword evidence="3 10" id="KW-0813">Transport</keyword>
<dbReference type="AlphaFoldDB" id="A0A4S2LY81"/>
<dbReference type="Proteomes" id="UP000308267">
    <property type="component" value="Unassembled WGS sequence"/>
</dbReference>
<evidence type="ECO:0000256" key="8">
    <source>
        <dbReference type="ARBA" id="ARBA00023136"/>
    </source>
</evidence>
<dbReference type="STRING" id="147828.A0A4S2LY81"/>
<dbReference type="GO" id="GO:0015078">
    <property type="term" value="F:proton transmembrane transporter activity"/>
    <property type="evidence" value="ECO:0007669"/>
    <property type="project" value="UniProtKB-UniRule"/>
</dbReference>
<evidence type="ECO:0000256" key="6">
    <source>
        <dbReference type="ARBA" id="ARBA00023065"/>
    </source>
</evidence>
<accession>A0A4S2LY81</accession>
<dbReference type="EMBL" id="SJOL01006455">
    <property type="protein sequence ID" value="TGZ66368.1"/>
    <property type="molecule type" value="Genomic_DNA"/>
</dbReference>
<comment type="subcellular location">
    <subcellularLocation>
        <location evidence="1">Mitochondrion membrane</location>
    </subcellularLocation>
</comment>
<comment type="caution">
    <text evidence="11">The sequence shown here is derived from an EMBL/GenBank/DDBJ whole genome shotgun (WGS) entry which is preliminary data.</text>
</comment>
<evidence type="ECO:0000313" key="12">
    <source>
        <dbReference type="Proteomes" id="UP000308267"/>
    </source>
</evidence>
<keyword evidence="8 10" id="KW-0472">Membrane</keyword>
<evidence type="ECO:0000256" key="1">
    <source>
        <dbReference type="ARBA" id="ARBA00004325"/>
    </source>
</evidence>
<keyword evidence="9 10" id="KW-0066">ATP synthesis</keyword>